<feature type="chain" id="PRO_5016615233" evidence="1">
    <location>
        <begin position="22"/>
        <end position="185"/>
    </location>
</feature>
<dbReference type="EMBL" id="UHJG01000001">
    <property type="protein sequence ID" value="SUQ01009.1"/>
    <property type="molecule type" value="Genomic_DNA"/>
</dbReference>
<feature type="signal peptide" evidence="1">
    <location>
        <begin position="1"/>
        <end position="21"/>
    </location>
</feature>
<sequence>MKKLAISTLAIAILASSPLHAALHQDVDITAEITENISISEANGSRLGAITLVHDLRSLDQNDYAGEREVRLNSSNSSHDEFVIYISGLPTLMTDDRQKAFENINLSISGRDIGIGNDNAQTFAVEGNGRSNVDFRVTARAPANAVAGEIYTGVIPLMLESSTSAVIHLPDADPLEEVGDQEDQI</sequence>
<dbReference type="AlphaFoldDB" id="A0A380QS80"/>
<dbReference type="GO" id="GO:0009289">
    <property type="term" value="C:pilus"/>
    <property type="evidence" value="ECO:0007669"/>
    <property type="project" value="InterPro"/>
</dbReference>
<protein>
    <submittedName>
        <fullName evidence="2">Alpha-related fimbriae minor subunit 1</fullName>
    </submittedName>
</protein>
<evidence type="ECO:0000256" key="1">
    <source>
        <dbReference type="SAM" id="SignalP"/>
    </source>
</evidence>
<keyword evidence="1" id="KW-0732">Signal</keyword>
<reference evidence="2 3" key="1">
    <citation type="submission" date="2018-06" db="EMBL/GenBank/DDBJ databases">
        <authorList>
            <consortium name="Pathogen Informatics"/>
            <person name="Doyle S."/>
        </authorList>
    </citation>
    <scope>NUCLEOTIDE SEQUENCE [LARGE SCALE GENOMIC DNA]</scope>
    <source>
        <strain evidence="2 3">NCTC10476</strain>
    </source>
</reference>
<dbReference type="Gene3D" id="2.60.40.2040">
    <property type="entry name" value="CFA/I fimbrial subunit E, pilin domain"/>
    <property type="match status" value="1"/>
</dbReference>
<name>A0A380QS80_YERRU</name>
<evidence type="ECO:0000313" key="2">
    <source>
        <dbReference type="EMBL" id="SUQ01009.1"/>
    </source>
</evidence>
<dbReference type="Proteomes" id="UP000255169">
    <property type="component" value="Unassembled WGS sequence"/>
</dbReference>
<keyword evidence="3" id="KW-1185">Reference proteome</keyword>
<dbReference type="Pfam" id="PF04449">
    <property type="entry name" value="Fimbrial_CS1"/>
    <property type="match status" value="1"/>
</dbReference>
<dbReference type="OrthoDB" id="10006310at2"/>
<gene>
    <name evidence="2" type="ORF">NCTC10476_02337</name>
</gene>
<dbReference type="RefSeq" id="WP_038251135.1">
    <property type="nucleotide sequence ID" value="NZ_CCYO01000020.1"/>
</dbReference>
<proteinExistence type="predicted"/>
<dbReference type="InterPro" id="IPR007540">
    <property type="entry name" value="Fimbrial_CS1-type"/>
</dbReference>
<organism evidence="2 3">
    <name type="scientific">Yersinia ruckeri</name>
    <dbReference type="NCBI Taxonomy" id="29486"/>
    <lineage>
        <taxon>Bacteria</taxon>
        <taxon>Pseudomonadati</taxon>
        <taxon>Pseudomonadota</taxon>
        <taxon>Gammaproteobacteria</taxon>
        <taxon>Enterobacterales</taxon>
        <taxon>Yersiniaceae</taxon>
        <taxon>Yersinia</taxon>
    </lineage>
</organism>
<dbReference type="GeneID" id="66880973"/>
<evidence type="ECO:0000313" key="3">
    <source>
        <dbReference type="Proteomes" id="UP000255169"/>
    </source>
</evidence>
<accession>A0A380QS80</accession>